<dbReference type="InterPro" id="IPR029063">
    <property type="entry name" value="SAM-dependent_MTases_sf"/>
</dbReference>
<evidence type="ECO:0000259" key="4">
    <source>
        <dbReference type="Pfam" id="PF05175"/>
    </source>
</evidence>
<proteinExistence type="predicted"/>
<keyword evidence="5" id="KW-0689">Ribosomal protein</keyword>
<name>A0A450U6S7_9GAMM</name>
<dbReference type="InterPro" id="IPR002052">
    <property type="entry name" value="DNA_methylase_N6_adenine_CS"/>
</dbReference>
<dbReference type="PANTHER" id="PTHR47806:SF1">
    <property type="entry name" value="RIBOSOMAL PROTEIN UL3 GLUTAMINE METHYLTRANSFERASE"/>
    <property type="match status" value="1"/>
</dbReference>
<dbReference type="EMBL" id="CAADFF010000006">
    <property type="protein sequence ID" value="VFJ87349.1"/>
    <property type="molecule type" value="Genomic_DNA"/>
</dbReference>
<keyword evidence="5" id="KW-0687">Ribonucleoprotein</keyword>
<dbReference type="InterPro" id="IPR017127">
    <property type="entry name" value="Ribosome_uL3_MTase"/>
</dbReference>
<dbReference type="InterPro" id="IPR004556">
    <property type="entry name" value="HemK-like"/>
</dbReference>
<dbReference type="GO" id="GO:0036009">
    <property type="term" value="F:protein-glutamine N-methyltransferase activity"/>
    <property type="evidence" value="ECO:0007669"/>
    <property type="project" value="InterPro"/>
</dbReference>
<dbReference type="PROSITE" id="PS00092">
    <property type="entry name" value="N6_MTASE"/>
    <property type="match status" value="1"/>
</dbReference>
<sequence length="304" mass="33755">MVDINNFSPEDCTALDLVRWGASRFNEAEIFFGHGMDNAVDEALVLVRHVLHLSPDTSTELLQGKLTREEKRMILKLFFRRVEERLPAAYLTREAWFAGVRLYVDERVLIPRSPIAEWIGRGFAPWVEDPSETMRILDLGTGSGCLAIAAALAFPESRVDATDISPDAIMVARQNISDHELGNRISIIESDLFAAVTTEEPYDIIISNPPYVDIAEIAAMPPEYRHEPEIGLAASDDGLACVMPILREAGRFLTLKGILVVEVGASRHALERAFPNLPLVWLDLESGGENVFLITAEGLRNAFE</sequence>
<dbReference type="GO" id="GO:0005840">
    <property type="term" value="C:ribosome"/>
    <property type="evidence" value="ECO:0007669"/>
    <property type="project" value="UniProtKB-KW"/>
</dbReference>
<organism evidence="5">
    <name type="scientific">Candidatus Kentrum sp. LFY</name>
    <dbReference type="NCBI Taxonomy" id="2126342"/>
    <lineage>
        <taxon>Bacteria</taxon>
        <taxon>Pseudomonadati</taxon>
        <taxon>Pseudomonadota</taxon>
        <taxon>Gammaproteobacteria</taxon>
        <taxon>Candidatus Kentrum</taxon>
    </lineage>
</organism>
<dbReference type="PIRSF" id="PIRSF037167">
    <property type="entry name" value="Mtase_YfcB_prd"/>
    <property type="match status" value="1"/>
</dbReference>
<evidence type="ECO:0000256" key="3">
    <source>
        <dbReference type="ARBA" id="ARBA00022691"/>
    </source>
</evidence>
<keyword evidence="3" id="KW-0949">S-adenosyl-L-methionine</keyword>
<dbReference type="CDD" id="cd02440">
    <property type="entry name" value="AdoMet_MTases"/>
    <property type="match status" value="1"/>
</dbReference>
<keyword evidence="2 5" id="KW-0808">Transferase</keyword>
<dbReference type="GO" id="GO:0003676">
    <property type="term" value="F:nucleic acid binding"/>
    <property type="evidence" value="ECO:0007669"/>
    <property type="project" value="InterPro"/>
</dbReference>
<dbReference type="Gene3D" id="3.40.50.150">
    <property type="entry name" value="Vaccinia Virus protein VP39"/>
    <property type="match status" value="1"/>
</dbReference>
<dbReference type="AlphaFoldDB" id="A0A450U6S7"/>
<keyword evidence="1 5" id="KW-0489">Methyltransferase</keyword>
<feature type="domain" description="Methyltransferase small" evidence="4">
    <location>
        <begin position="132"/>
        <end position="213"/>
    </location>
</feature>
<dbReference type="Pfam" id="PF05175">
    <property type="entry name" value="MTS"/>
    <property type="match status" value="1"/>
</dbReference>
<evidence type="ECO:0000256" key="2">
    <source>
        <dbReference type="ARBA" id="ARBA00022679"/>
    </source>
</evidence>
<protein>
    <submittedName>
        <fullName evidence="5">[LSU ribosomal protein L3P]-glutamine N5-methyltransferase</fullName>
    </submittedName>
</protein>
<evidence type="ECO:0000313" key="5">
    <source>
        <dbReference type="EMBL" id="VFJ87349.1"/>
    </source>
</evidence>
<dbReference type="Gene3D" id="1.10.8.10">
    <property type="entry name" value="DNA helicase RuvA subunit, C-terminal domain"/>
    <property type="match status" value="1"/>
</dbReference>
<reference evidence="5" key="1">
    <citation type="submission" date="2019-02" db="EMBL/GenBank/DDBJ databases">
        <authorList>
            <person name="Gruber-Vodicka R. H."/>
            <person name="Seah K. B. B."/>
        </authorList>
    </citation>
    <scope>NUCLEOTIDE SEQUENCE</scope>
    <source>
        <strain evidence="5">BECK_M7</strain>
    </source>
</reference>
<dbReference type="NCBIfam" id="TIGR03533">
    <property type="entry name" value="L3_gln_methyl"/>
    <property type="match status" value="1"/>
</dbReference>
<dbReference type="SUPFAM" id="SSF53335">
    <property type="entry name" value="S-adenosyl-L-methionine-dependent methyltransferases"/>
    <property type="match status" value="1"/>
</dbReference>
<evidence type="ECO:0000256" key="1">
    <source>
        <dbReference type="ARBA" id="ARBA00022603"/>
    </source>
</evidence>
<dbReference type="GO" id="GO:0032259">
    <property type="term" value="P:methylation"/>
    <property type="evidence" value="ECO:0007669"/>
    <property type="project" value="UniProtKB-KW"/>
</dbReference>
<accession>A0A450U6S7</accession>
<dbReference type="GO" id="GO:0005829">
    <property type="term" value="C:cytosol"/>
    <property type="evidence" value="ECO:0007669"/>
    <property type="project" value="TreeGrafter"/>
</dbReference>
<gene>
    <name evidence="5" type="ORF">BECKLFY1418B_GA0070995_100624</name>
</gene>
<dbReference type="InterPro" id="IPR007848">
    <property type="entry name" value="Small_mtfrase_dom"/>
</dbReference>
<dbReference type="NCBIfam" id="TIGR00536">
    <property type="entry name" value="hemK_fam"/>
    <property type="match status" value="1"/>
</dbReference>
<dbReference type="PANTHER" id="PTHR47806">
    <property type="entry name" value="50S RIBOSOMAL PROTEIN L3 GLUTAMINE METHYLTRANSFERASE"/>
    <property type="match status" value="1"/>
</dbReference>